<reference evidence="1 2" key="1">
    <citation type="submission" date="2021-06" db="EMBL/GenBank/DDBJ databases">
        <authorList>
            <person name="Palmer J.M."/>
        </authorList>
    </citation>
    <scope>NUCLEOTIDE SEQUENCE [LARGE SCALE GENOMIC DNA]</scope>
    <source>
        <strain evidence="1 2">AS_MEX2019</strain>
        <tissue evidence="1">Muscle</tissue>
    </source>
</reference>
<keyword evidence="2" id="KW-1185">Reference proteome</keyword>
<comment type="caution">
    <text evidence="1">The sequence shown here is derived from an EMBL/GenBank/DDBJ whole genome shotgun (WGS) entry which is preliminary data.</text>
</comment>
<protein>
    <submittedName>
        <fullName evidence="1">Uncharacterized protein</fullName>
    </submittedName>
</protein>
<accession>A0ABV0YJ74</accession>
<gene>
    <name evidence="1" type="ORF">AMECASPLE_035910</name>
</gene>
<evidence type="ECO:0000313" key="2">
    <source>
        <dbReference type="Proteomes" id="UP001469553"/>
    </source>
</evidence>
<organism evidence="1 2">
    <name type="scientific">Ameca splendens</name>
    <dbReference type="NCBI Taxonomy" id="208324"/>
    <lineage>
        <taxon>Eukaryota</taxon>
        <taxon>Metazoa</taxon>
        <taxon>Chordata</taxon>
        <taxon>Craniata</taxon>
        <taxon>Vertebrata</taxon>
        <taxon>Euteleostomi</taxon>
        <taxon>Actinopterygii</taxon>
        <taxon>Neopterygii</taxon>
        <taxon>Teleostei</taxon>
        <taxon>Neoteleostei</taxon>
        <taxon>Acanthomorphata</taxon>
        <taxon>Ovalentaria</taxon>
        <taxon>Atherinomorphae</taxon>
        <taxon>Cyprinodontiformes</taxon>
        <taxon>Goodeidae</taxon>
        <taxon>Ameca</taxon>
    </lineage>
</organism>
<dbReference type="Proteomes" id="UP001469553">
    <property type="component" value="Unassembled WGS sequence"/>
</dbReference>
<evidence type="ECO:0000313" key="1">
    <source>
        <dbReference type="EMBL" id="MEQ2293670.1"/>
    </source>
</evidence>
<name>A0ABV0YJ74_9TELE</name>
<proteinExistence type="predicted"/>
<dbReference type="EMBL" id="JAHRIP010033716">
    <property type="protein sequence ID" value="MEQ2293670.1"/>
    <property type="molecule type" value="Genomic_DNA"/>
</dbReference>
<sequence length="103" mass="11542">MHLLQLSFPTLERQFLSFSTAAIAKPICSLRHLYIVPSLPVGNCLFPWLLFSSMQLIPSVIHLIFPFNLLTAPGTAVPLQYTPTPDFLVQGSKGQMFFYEVEG</sequence>